<gene>
    <name evidence="2" type="ORF">AHMF7616_05307</name>
    <name evidence="3" type="ORF">AHMF7616_05351</name>
</gene>
<dbReference type="AlphaFoldDB" id="A0A369Q5Z4"/>
<comment type="caution">
    <text evidence="3">The sequence shown here is derived from an EMBL/GenBank/DDBJ whole genome shotgun (WGS) entry which is preliminary data.</text>
</comment>
<feature type="region of interest" description="Disordered" evidence="1">
    <location>
        <begin position="36"/>
        <end position="75"/>
    </location>
</feature>
<feature type="compositionally biased region" description="Basic residues" evidence="1">
    <location>
        <begin position="65"/>
        <end position="75"/>
    </location>
</feature>
<dbReference type="EMBL" id="QASA01000003">
    <property type="protein sequence ID" value="RDC58717.1"/>
    <property type="molecule type" value="Genomic_DNA"/>
</dbReference>
<protein>
    <submittedName>
        <fullName evidence="3">Uncharacterized protein</fullName>
    </submittedName>
</protein>
<keyword evidence="4" id="KW-1185">Reference proteome</keyword>
<proteinExistence type="predicted"/>
<evidence type="ECO:0000256" key="1">
    <source>
        <dbReference type="SAM" id="MobiDB-lite"/>
    </source>
</evidence>
<evidence type="ECO:0000313" key="4">
    <source>
        <dbReference type="Proteomes" id="UP000253919"/>
    </source>
</evidence>
<reference evidence="3 4" key="1">
    <citation type="submission" date="2018-04" db="EMBL/GenBank/DDBJ databases">
        <title>Adhaeribacter sp. HMF7616 genome sequencing and assembly.</title>
        <authorList>
            <person name="Kang H."/>
            <person name="Kang J."/>
            <person name="Cha I."/>
            <person name="Kim H."/>
            <person name="Joh K."/>
        </authorList>
    </citation>
    <scope>NUCLEOTIDE SEQUENCE [LARGE SCALE GENOMIC DNA]</scope>
    <source>
        <strain evidence="3 4">HMF7616</strain>
    </source>
</reference>
<accession>A0A369Q5Z4</accession>
<evidence type="ECO:0000313" key="2">
    <source>
        <dbReference type="EMBL" id="RDC58673.1"/>
    </source>
</evidence>
<organism evidence="3 4">
    <name type="scientific">Adhaeribacter pallidiroseus</name>
    <dbReference type="NCBI Taxonomy" id="2072847"/>
    <lineage>
        <taxon>Bacteria</taxon>
        <taxon>Pseudomonadati</taxon>
        <taxon>Bacteroidota</taxon>
        <taxon>Cytophagia</taxon>
        <taxon>Cytophagales</taxon>
        <taxon>Hymenobacteraceae</taxon>
        <taxon>Adhaeribacter</taxon>
    </lineage>
</organism>
<name>A0A369Q5Z4_9BACT</name>
<sequence length="75" mass="8639">MELNFITELITQLSTKIIDNLPQLLSVLLNGYLAFRPKKDKPGETSNPPANPPAPKPQNSNNKNYPRKKRKRRKR</sequence>
<dbReference type="EMBL" id="QASA01000003">
    <property type="protein sequence ID" value="RDC58673.1"/>
    <property type="molecule type" value="Genomic_DNA"/>
</dbReference>
<evidence type="ECO:0000313" key="3">
    <source>
        <dbReference type="EMBL" id="RDC58717.1"/>
    </source>
</evidence>
<dbReference type="Proteomes" id="UP000253919">
    <property type="component" value="Unassembled WGS sequence"/>
</dbReference>